<dbReference type="GO" id="GO:0022627">
    <property type="term" value="C:cytosolic small ribosomal subunit"/>
    <property type="evidence" value="ECO:0007669"/>
    <property type="project" value="TreeGrafter"/>
</dbReference>
<comment type="caution">
    <text evidence="8">The sequence shown here is derived from an EMBL/GenBank/DDBJ whole genome shotgun (WGS) entry which is preliminary data.</text>
</comment>
<evidence type="ECO:0000313" key="8">
    <source>
        <dbReference type="EMBL" id="GEP53779.1"/>
    </source>
</evidence>
<keyword evidence="2 6" id="KW-0689">Ribosomal protein</keyword>
<dbReference type="GO" id="GO:0003735">
    <property type="term" value="F:structural constituent of ribosome"/>
    <property type="evidence" value="ECO:0007669"/>
    <property type="project" value="InterPro"/>
</dbReference>
<dbReference type="NCBIfam" id="TIGR00166">
    <property type="entry name" value="S6"/>
    <property type="match status" value="1"/>
</dbReference>
<evidence type="ECO:0000256" key="1">
    <source>
        <dbReference type="ARBA" id="ARBA00009512"/>
    </source>
</evidence>
<reference evidence="8 9" key="1">
    <citation type="submission" date="2019-07" db="EMBL/GenBank/DDBJ databases">
        <title>Whole genome shotgun sequence of Reyranella soli NBRC 108950.</title>
        <authorList>
            <person name="Hosoyama A."/>
            <person name="Uohara A."/>
            <person name="Ohji S."/>
            <person name="Ichikawa N."/>
        </authorList>
    </citation>
    <scope>NUCLEOTIDE SEQUENCE [LARGE SCALE GENOMIC DNA]</scope>
    <source>
        <strain evidence="8 9">NBRC 108950</strain>
    </source>
</reference>
<sequence length="151" mass="17127">MALYENVFIARQDVPTTQVEALTTQFSELVTGLGGTVSKKEYWGLRSLTYRIKKNRKGHYTLLNLDAPPAAIKELERTMSINEDIIRFLTVRVDELEEAPSAIMIRSAEKSDRPGGDRDRGDRWGDRPPRRERPRFGDEAPIAAIVPGEEE</sequence>
<feature type="region of interest" description="Disordered" evidence="7">
    <location>
        <begin position="102"/>
        <end position="151"/>
    </location>
</feature>
<evidence type="ECO:0000256" key="5">
    <source>
        <dbReference type="ARBA" id="ARBA00035294"/>
    </source>
</evidence>
<dbReference type="SUPFAM" id="SSF54995">
    <property type="entry name" value="Ribosomal protein S6"/>
    <property type="match status" value="1"/>
</dbReference>
<evidence type="ECO:0000256" key="3">
    <source>
        <dbReference type="ARBA" id="ARBA00023274"/>
    </source>
</evidence>
<dbReference type="Gene3D" id="3.30.70.60">
    <property type="match status" value="1"/>
</dbReference>
<name>A0A512N467_9HYPH</name>
<keyword evidence="9" id="KW-1185">Reference proteome</keyword>
<dbReference type="Pfam" id="PF01250">
    <property type="entry name" value="Ribosomal_S6"/>
    <property type="match status" value="1"/>
</dbReference>
<proteinExistence type="inferred from homology"/>
<dbReference type="InterPro" id="IPR000529">
    <property type="entry name" value="Ribosomal_bS6"/>
</dbReference>
<feature type="compositionally biased region" description="Basic and acidic residues" evidence="7">
    <location>
        <begin position="107"/>
        <end position="138"/>
    </location>
</feature>
<accession>A0A512N467</accession>
<evidence type="ECO:0000256" key="6">
    <source>
        <dbReference type="HAMAP-Rule" id="MF_00360"/>
    </source>
</evidence>
<evidence type="ECO:0000256" key="2">
    <source>
        <dbReference type="ARBA" id="ARBA00022980"/>
    </source>
</evidence>
<dbReference type="RefSeq" id="WP_147146752.1">
    <property type="nucleotide sequence ID" value="NZ_BKAJ01000018.1"/>
</dbReference>
<comment type="similarity">
    <text evidence="1 6">Belongs to the bacterial ribosomal protein bS6 family.</text>
</comment>
<dbReference type="PANTHER" id="PTHR21011">
    <property type="entry name" value="MITOCHONDRIAL 28S RIBOSOMAL PROTEIN S6"/>
    <property type="match status" value="1"/>
</dbReference>
<keyword evidence="6" id="KW-0699">rRNA-binding</keyword>
<dbReference type="HAMAP" id="MF_00360">
    <property type="entry name" value="Ribosomal_bS6"/>
    <property type="match status" value="1"/>
</dbReference>
<dbReference type="InterPro" id="IPR014717">
    <property type="entry name" value="Transl_elong_EF1B/ribsomal_bS6"/>
</dbReference>
<dbReference type="CDD" id="cd00473">
    <property type="entry name" value="bS6"/>
    <property type="match status" value="1"/>
</dbReference>
<dbReference type="GO" id="GO:0070181">
    <property type="term" value="F:small ribosomal subunit rRNA binding"/>
    <property type="evidence" value="ECO:0007669"/>
    <property type="project" value="TreeGrafter"/>
</dbReference>
<dbReference type="OrthoDB" id="9812702at2"/>
<dbReference type="GO" id="GO:0006412">
    <property type="term" value="P:translation"/>
    <property type="evidence" value="ECO:0007669"/>
    <property type="project" value="UniProtKB-UniRule"/>
</dbReference>
<keyword evidence="3 6" id="KW-0687">Ribonucleoprotein</keyword>
<protein>
    <recommendedName>
        <fullName evidence="5 6">Small ribosomal subunit protein bS6</fullName>
    </recommendedName>
</protein>
<dbReference type="InterPro" id="IPR020814">
    <property type="entry name" value="Ribosomal_S6_plastid/chlpt"/>
</dbReference>
<dbReference type="EMBL" id="BKAJ01000018">
    <property type="protein sequence ID" value="GEP53779.1"/>
    <property type="molecule type" value="Genomic_DNA"/>
</dbReference>
<evidence type="ECO:0000256" key="7">
    <source>
        <dbReference type="SAM" id="MobiDB-lite"/>
    </source>
</evidence>
<dbReference type="AlphaFoldDB" id="A0A512N467"/>
<comment type="function">
    <text evidence="4 6">Binds together with bS18 to 16S ribosomal RNA.</text>
</comment>
<evidence type="ECO:0000313" key="9">
    <source>
        <dbReference type="Proteomes" id="UP000321058"/>
    </source>
</evidence>
<gene>
    <name evidence="6" type="primary">rpsF</name>
    <name evidence="8" type="ORF">RSO01_09450</name>
</gene>
<dbReference type="PANTHER" id="PTHR21011:SF1">
    <property type="entry name" value="SMALL RIBOSOMAL SUBUNIT PROTEIN BS6M"/>
    <property type="match status" value="1"/>
</dbReference>
<dbReference type="Proteomes" id="UP000321058">
    <property type="component" value="Unassembled WGS sequence"/>
</dbReference>
<keyword evidence="6" id="KW-0694">RNA-binding</keyword>
<evidence type="ECO:0000256" key="4">
    <source>
        <dbReference type="ARBA" id="ARBA00035104"/>
    </source>
</evidence>
<dbReference type="InterPro" id="IPR035980">
    <property type="entry name" value="Ribosomal_bS6_sf"/>
</dbReference>
<organism evidence="8 9">
    <name type="scientific">Reyranella soli</name>
    <dbReference type="NCBI Taxonomy" id="1230389"/>
    <lineage>
        <taxon>Bacteria</taxon>
        <taxon>Pseudomonadati</taxon>
        <taxon>Pseudomonadota</taxon>
        <taxon>Alphaproteobacteria</taxon>
        <taxon>Hyphomicrobiales</taxon>
        <taxon>Reyranellaceae</taxon>
        <taxon>Reyranella</taxon>
    </lineage>
</organism>